<evidence type="ECO:0000259" key="10">
    <source>
        <dbReference type="Pfam" id="PF18962"/>
    </source>
</evidence>
<comment type="similarity">
    <text evidence="2">Belongs to the polysaccharide lyase 8 family.</text>
</comment>
<keyword evidence="4" id="KW-0106">Calcium</keyword>
<evidence type="ECO:0000259" key="9">
    <source>
        <dbReference type="Pfam" id="PF09093"/>
    </source>
</evidence>
<feature type="domain" description="Lyase catalytic" evidence="9">
    <location>
        <begin position="205"/>
        <end position="531"/>
    </location>
</feature>
<dbReference type="Gene3D" id="2.60.120.430">
    <property type="entry name" value="Galactose-binding lectin"/>
    <property type="match status" value="1"/>
</dbReference>
<evidence type="ECO:0000313" key="12">
    <source>
        <dbReference type="Proteomes" id="UP000576082"/>
    </source>
</evidence>
<dbReference type="SUPFAM" id="SSF48230">
    <property type="entry name" value="Chondroitin AC/alginate lyase"/>
    <property type="match status" value="1"/>
</dbReference>
<dbReference type="Gene3D" id="2.70.98.10">
    <property type="match status" value="1"/>
</dbReference>
<evidence type="ECO:0000313" key="11">
    <source>
        <dbReference type="EMBL" id="NME66806.1"/>
    </source>
</evidence>
<dbReference type="SUPFAM" id="SSF49785">
    <property type="entry name" value="Galactose-binding domain-like"/>
    <property type="match status" value="1"/>
</dbReference>
<dbReference type="Pfam" id="PF02278">
    <property type="entry name" value="Lyase_8"/>
    <property type="match status" value="1"/>
</dbReference>
<evidence type="ECO:0000256" key="4">
    <source>
        <dbReference type="ARBA" id="ARBA00022837"/>
    </source>
</evidence>
<dbReference type="GO" id="GO:0030246">
    <property type="term" value="F:carbohydrate binding"/>
    <property type="evidence" value="ECO:0007669"/>
    <property type="project" value="InterPro"/>
</dbReference>
<dbReference type="InterPro" id="IPR008929">
    <property type="entry name" value="Chondroitin_lyas"/>
</dbReference>
<protein>
    <submittedName>
        <fullName evidence="11">T9SS type A sorting domain-containing protein</fullName>
    </submittedName>
</protein>
<accession>A0A7X9NZI2</accession>
<comment type="cofactor">
    <cofactor evidence="1">
        <name>Ca(2+)</name>
        <dbReference type="ChEBI" id="CHEBI:29108"/>
    </cofactor>
</comment>
<organism evidence="11 12">
    <name type="scientific">Flammeovirga aprica JL-4</name>
    <dbReference type="NCBI Taxonomy" id="694437"/>
    <lineage>
        <taxon>Bacteria</taxon>
        <taxon>Pseudomonadati</taxon>
        <taxon>Bacteroidota</taxon>
        <taxon>Cytophagia</taxon>
        <taxon>Cytophagales</taxon>
        <taxon>Flammeovirgaceae</taxon>
        <taxon>Flammeovirga</taxon>
    </lineage>
</organism>
<dbReference type="Pfam" id="PF18962">
    <property type="entry name" value="Por_Secre_tail"/>
    <property type="match status" value="1"/>
</dbReference>
<evidence type="ECO:0000259" key="7">
    <source>
        <dbReference type="Pfam" id="PF02278"/>
    </source>
</evidence>
<dbReference type="Pfam" id="PF09093">
    <property type="entry name" value="Lyase_catalyt"/>
    <property type="match status" value="1"/>
</dbReference>
<dbReference type="InterPro" id="IPR026444">
    <property type="entry name" value="Secre_tail"/>
</dbReference>
<dbReference type="SUPFAM" id="SSF49863">
    <property type="entry name" value="Hyaluronate lyase-like, C-terminal domain"/>
    <property type="match status" value="1"/>
</dbReference>
<evidence type="ECO:0000256" key="1">
    <source>
        <dbReference type="ARBA" id="ARBA00001913"/>
    </source>
</evidence>
<name>A0A7X9NZI2_9BACT</name>
<dbReference type="Gene3D" id="2.60.220.10">
    <property type="entry name" value="Polysaccharide lyase family 8-like, C-terminal"/>
    <property type="match status" value="1"/>
</dbReference>
<dbReference type="InterPro" id="IPR008979">
    <property type="entry name" value="Galactose-bd-like_sf"/>
</dbReference>
<dbReference type="InterPro" id="IPR015176">
    <property type="entry name" value="Lyase_N"/>
</dbReference>
<feature type="domain" description="Polysaccharide lyase family 8 central" evidence="7">
    <location>
        <begin position="597"/>
        <end position="848"/>
    </location>
</feature>
<dbReference type="InterPro" id="IPR039174">
    <property type="entry name" value="Chondroitin_ABC_lyase"/>
</dbReference>
<dbReference type="Proteomes" id="UP000576082">
    <property type="component" value="Unassembled WGS sequence"/>
</dbReference>
<proteinExistence type="inferred from homology"/>
<keyword evidence="12" id="KW-1185">Reference proteome</keyword>
<dbReference type="EMBL" id="JABANE010000004">
    <property type="protein sequence ID" value="NME66806.1"/>
    <property type="molecule type" value="Genomic_DNA"/>
</dbReference>
<evidence type="ECO:0000256" key="6">
    <source>
        <dbReference type="SAM" id="SignalP"/>
    </source>
</evidence>
<comment type="caution">
    <text evidence="11">The sequence shown here is derived from an EMBL/GenBank/DDBJ whole genome shotgun (WGS) entry which is preliminary data.</text>
</comment>
<dbReference type="GO" id="GO:0005975">
    <property type="term" value="P:carbohydrate metabolic process"/>
    <property type="evidence" value="ECO:0007669"/>
    <property type="project" value="InterPro"/>
</dbReference>
<dbReference type="InterPro" id="IPR015177">
    <property type="entry name" value="Lyase_catalyt"/>
</dbReference>
<dbReference type="GO" id="GO:0016837">
    <property type="term" value="F:carbon-oxygen lyase activity, acting on polysaccharides"/>
    <property type="evidence" value="ECO:0007669"/>
    <property type="project" value="UniProtKB-ARBA"/>
</dbReference>
<evidence type="ECO:0000256" key="3">
    <source>
        <dbReference type="ARBA" id="ARBA00011245"/>
    </source>
</evidence>
<feature type="domain" description="Secretion system C-terminal sorting" evidence="10">
    <location>
        <begin position="1012"/>
        <end position="1088"/>
    </location>
</feature>
<sequence>MRKILFTLLFCLSSITFSLAEDVVFESFEEKSPPGFWKTNSLGQISVSKGHYKHGEQSLKWDFENNTNKLIVNDPQLTEAGIQSNGGIRFWVYNETALEDTIEFHFKNSKDEVLFTFQYSINFKGWRGNWIRFRDDLGYKTSRGNIASMEILAPNQEGTLYFDMMDFALDVPWNRMSDFQIQLPKNDGVWDTYSWYEREPSPPTASDITEEEKKSFETILERYNYWLFGSEKYSNNKAHQQREGAFQSFIKKGIENFEDYNIVRHEDGRITGVPLFSSRSPYKPKFNEDVAQRVFTPLALDYKINGNEQSLEKAFLLFDYMYDQGWAVGSGIETLDHETNRSSGYIHAFMLLKEELKATGRLTREMATIRWYTVFNQVFDQERFESTADDMRTNFIFRLFYVLAMEDSPEKAHYMRYLVEWYNDCLTIQPGWAGIIKEDYTGYHHRGIYANAYAPNGFHLASLIHYLLHNTEFELADSSVENLKQALLTQRIMANKFSTPQGINGRIFNPHIIPSILPAYAMMALTGDQEMEGVFKRLWRPENELVASTFNSTSTGITFFNTVGAIDMMLDASEGTAVEEEDPQGVFVKPYGGSVFFRKDNWMVSAKGFSQYIYDFEAGDDNVYGRYGGYGALQILASGEDEIDAEKSGFQLSDGWDWNRFPGTTVIRQSMEDLRFSGISSEHRSFSDRTFLGGTSLSDDFGSFGLDLADPTYEIGFEAKKSVFFFEDFFVCLGSNIKSPSSNKTETILFQNYLSSPSDQPIFDNSTEATTSMNYEKSKTTSQNYWLRDAMGNGYVFPKGQKIEIRRQYQTSRNHQDTKDTFGNYAVAWLDHGNNTKNGQYEYAVLVQKSVEELQNLSLSLPYEILQQNEFAHIVRQTEEDVYGFHFFKPVETAFGHVRSVSHPLLVMSQQKGAELFLSLTQPDFGRIKLNGTRDVSPETVFDEGRYFDFEVVLNGKWKLSEEHESVSSLSNRNGNTYIRFNSKGGREIDLVLENPDVVNAIDLPNNSPFKVYPNPVTDVLHLSYENLFIEDKFLEVELFNAMGQNVLTSQWNVHQIKTETINISTLPKGMYFLNISNGKASYAVFKIFVK</sequence>
<dbReference type="SUPFAM" id="SSF74650">
    <property type="entry name" value="Galactose mutarotase-like"/>
    <property type="match status" value="1"/>
</dbReference>
<keyword evidence="5" id="KW-0456">Lyase</keyword>
<dbReference type="PANTHER" id="PTHR37322:SF3">
    <property type="entry name" value="CHONDROITIN SULFATE ABC EXOLYASE"/>
    <property type="match status" value="1"/>
</dbReference>
<dbReference type="GO" id="GO:0006027">
    <property type="term" value="P:glycosaminoglycan catabolic process"/>
    <property type="evidence" value="ECO:0007669"/>
    <property type="project" value="InterPro"/>
</dbReference>
<dbReference type="Pfam" id="PF09092">
    <property type="entry name" value="Lyase_N"/>
    <property type="match status" value="1"/>
</dbReference>
<evidence type="ECO:0000259" key="8">
    <source>
        <dbReference type="Pfam" id="PF09092"/>
    </source>
</evidence>
<feature type="chain" id="PRO_5030697455" evidence="6">
    <location>
        <begin position="21"/>
        <end position="1091"/>
    </location>
</feature>
<dbReference type="InterPro" id="IPR014718">
    <property type="entry name" value="GH-type_carb-bd"/>
</dbReference>
<evidence type="ECO:0000256" key="5">
    <source>
        <dbReference type="ARBA" id="ARBA00023239"/>
    </source>
</evidence>
<dbReference type="RefSeq" id="WP_169654640.1">
    <property type="nucleotide sequence ID" value="NZ_JABANE010000004.1"/>
</dbReference>
<dbReference type="InterPro" id="IPR011071">
    <property type="entry name" value="Lyase_8-like_C"/>
</dbReference>
<dbReference type="InterPro" id="IPR003159">
    <property type="entry name" value="Lyase_8_central_dom"/>
</dbReference>
<dbReference type="InterPro" id="IPR011013">
    <property type="entry name" value="Gal_mutarotase_sf_dom"/>
</dbReference>
<dbReference type="Gene3D" id="1.50.10.100">
    <property type="entry name" value="Chondroitin AC/alginate lyase"/>
    <property type="match status" value="1"/>
</dbReference>
<feature type="signal peptide" evidence="6">
    <location>
        <begin position="1"/>
        <end position="20"/>
    </location>
</feature>
<dbReference type="GO" id="GO:0005576">
    <property type="term" value="C:extracellular region"/>
    <property type="evidence" value="ECO:0007669"/>
    <property type="project" value="InterPro"/>
</dbReference>
<comment type="subunit">
    <text evidence="3">Monomer.</text>
</comment>
<evidence type="ECO:0000256" key="2">
    <source>
        <dbReference type="ARBA" id="ARBA00006699"/>
    </source>
</evidence>
<dbReference type="NCBIfam" id="TIGR04183">
    <property type="entry name" value="Por_Secre_tail"/>
    <property type="match status" value="1"/>
</dbReference>
<reference evidence="11 12" key="1">
    <citation type="submission" date="2020-04" db="EMBL/GenBank/DDBJ databases">
        <title>Flammeovirga sp. SR4, a novel species isolated from seawater.</title>
        <authorList>
            <person name="Wang X."/>
        </authorList>
    </citation>
    <scope>NUCLEOTIDE SEQUENCE [LARGE SCALE GENOMIC DNA]</scope>
    <source>
        <strain evidence="11 12">ATCC 23126</strain>
    </source>
</reference>
<feature type="domain" description="Lyase N-terminal" evidence="8">
    <location>
        <begin position="27"/>
        <end position="181"/>
    </location>
</feature>
<dbReference type="AlphaFoldDB" id="A0A7X9NZI2"/>
<dbReference type="PANTHER" id="PTHR37322">
    <property type="match status" value="1"/>
</dbReference>
<keyword evidence="6" id="KW-0732">Signal</keyword>
<gene>
    <name evidence="11" type="ORF">HHU12_02405</name>
</gene>